<dbReference type="RefSeq" id="WP_073023503.1">
    <property type="nucleotide sequence ID" value="NZ_FQZS01000003.1"/>
</dbReference>
<dbReference type="Gene3D" id="1.10.10.10">
    <property type="entry name" value="Winged helix-like DNA-binding domain superfamily/Winged helix DNA-binding domain"/>
    <property type="match status" value="1"/>
</dbReference>
<dbReference type="InterPro" id="IPR052067">
    <property type="entry name" value="Metal_resp_HTH_trans_reg"/>
</dbReference>
<dbReference type="EMBL" id="FQZS01000003">
    <property type="protein sequence ID" value="SHI41067.1"/>
    <property type="molecule type" value="Genomic_DNA"/>
</dbReference>
<name>A0A1M6AX98_9FIRM</name>
<dbReference type="GO" id="GO:0003700">
    <property type="term" value="F:DNA-binding transcription factor activity"/>
    <property type="evidence" value="ECO:0007669"/>
    <property type="project" value="InterPro"/>
</dbReference>
<proteinExistence type="predicted"/>
<sequence>MTDVTINDLQKAVDRIQKSLIQILVRESDDDAEKKWLIEHTSNPEIKQIAPHLSILGLHVLEVIFEKEGIKGIDIAGELKVTKGAVSKVTRKLLDHGLIRKVRRPTNLKEIYYYVTSLGAELADLHRQMHKEKDRIVFELLQDYDKKCQEQIIDFMEKLAQLR</sequence>
<dbReference type="Proteomes" id="UP000184442">
    <property type="component" value="Unassembled WGS sequence"/>
</dbReference>
<dbReference type="InterPro" id="IPR000835">
    <property type="entry name" value="HTH_MarR-typ"/>
</dbReference>
<evidence type="ECO:0000259" key="4">
    <source>
        <dbReference type="PROSITE" id="PS50995"/>
    </source>
</evidence>
<keyword evidence="2 5" id="KW-0238">DNA-binding</keyword>
<organism evidence="5 6">
    <name type="scientific">Lutispora thermophila DSM 19022</name>
    <dbReference type="NCBI Taxonomy" id="1122184"/>
    <lineage>
        <taxon>Bacteria</taxon>
        <taxon>Bacillati</taxon>
        <taxon>Bacillota</taxon>
        <taxon>Clostridia</taxon>
        <taxon>Lutisporales</taxon>
        <taxon>Lutisporaceae</taxon>
        <taxon>Lutispora</taxon>
    </lineage>
</organism>
<evidence type="ECO:0000313" key="5">
    <source>
        <dbReference type="EMBL" id="SHI41067.1"/>
    </source>
</evidence>
<evidence type="ECO:0000256" key="2">
    <source>
        <dbReference type="ARBA" id="ARBA00023125"/>
    </source>
</evidence>
<dbReference type="InterPro" id="IPR036388">
    <property type="entry name" value="WH-like_DNA-bd_sf"/>
</dbReference>
<keyword evidence="3" id="KW-0804">Transcription</keyword>
<keyword evidence="1" id="KW-0805">Transcription regulation</keyword>
<gene>
    <name evidence="5" type="ORF">SAMN02745176_00162</name>
</gene>
<dbReference type="PANTHER" id="PTHR35790">
    <property type="entry name" value="HTH-TYPE TRANSCRIPTIONAL REGULATOR PCHR"/>
    <property type="match status" value="1"/>
</dbReference>
<dbReference type="AlphaFoldDB" id="A0A1M6AX98"/>
<dbReference type="InterPro" id="IPR036390">
    <property type="entry name" value="WH_DNA-bd_sf"/>
</dbReference>
<protein>
    <submittedName>
        <fullName evidence="5">DNA-binding transcriptional regulator, MarR family</fullName>
    </submittedName>
</protein>
<dbReference type="Pfam" id="PF01047">
    <property type="entry name" value="MarR"/>
    <property type="match status" value="1"/>
</dbReference>
<evidence type="ECO:0000313" key="6">
    <source>
        <dbReference type="Proteomes" id="UP000184442"/>
    </source>
</evidence>
<dbReference type="SMART" id="SM00347">
    <property type="entry name" value="HTH_MARR"/>
    <property type="match status" value="1"/>
</dbReference>
<dbReference type="STRING" id="1122184.SAMN02745176_00162"/>
<dbReference type="PROSITE" id="PS50995">
    <property type="entry name" value="HTH_MARR_2"/>
    <property type="match status" value="1"/>
</dbReference>
<dbReference type="OrthoDB" id="5358347at2"/>
<dbReference type="GO" id="GO:0003677">
    <property type="term" value="F:DNA binding"/>
    <property type="evidence" value="ECO:0007669"/>
    <property type="project" value="UniProtKB-KW"/>
</dbReference>
<dbReference type="SUPFAM" id="SSF46785">
    <property type="entry name" value="Winged helix' DNA-binding domain"/>
    <property type="match status" value="1"/>
</dbReference>
<evidence type="ECO:0000256" key="3">
    <source>
        <dbReference type="ARBA" id="ARBA00023163"/>
    </source>
</evidence>
<evidence type="ECO:0000256" key="1">
    <source>
        <dbReference type="ARBA" id="ARBA00023015"/>
    </source>
</evidence>
<feature type="domain" description="HTH marR-type" evidence="4">
    <location>
        <begin position="6"/>
        <end position="161"/>
    </location>
</feature>
<dbReference type="PANTHER" id="PTHR35790:SF4">
    <property type="entry name" value="HTH-TYPE TRANSCRIPTIONAL REGULATOR PCHR"/>
    <property type="match status" value="1"/>
</dbReference>
<keyword evidence="6" id="KW-1185">Reference proteome</keyword>
<reference evidence="5 6" key="1">
    <citation type="submission" date="2016-11" db="EMBL/GenBank/DDBJ databases">
        <authorList>
            <person name="Jaros S."/>
            <person name="Januszkiewicz K."/>
            <person name="Wedrychowicz H."/>
        </authorList>
    </citation>
    <scope>NUCLEOTIDE SEQUENCE [LARGE SCALE GENOMIC DNA]</scope>
    <source>
        <strain evidence="5 6">DSM 19022</strain>
    </source>
</reference>
<accession>A0A1M6AX98</accession>